<proteinExistence type="predicted"/>
<evidence type="ECO:0000313" key="1">
    <source>
        <dbReference type="EMBL" id="SVA21140.1"/>
    </source>
</evidence>
<protein>
    <submittedName>
        <fullName evidence="1">Uncharacterized protein</fullName>
    </submittedName>
</protein>
<sequence>MYTLMPVNEEEDYVRFCDSSKRLLTYSSIERFVTPLNNSPSINNEKMSTRPICSCKIPVSSYARLIIYDRDPGPDNPIEEG</sequence>
<name>A0A381TYR5_9ZZZZ</name>
<accession>A0A381TYR5</accession>
<dbReference type="AlphaFoldDB" id="A0A381TYR5"/>
<gene>
    <name evidence="1" type="ORF">METZ01_LOCUS73994</name>
</gene>
<organism evidence="1">
    <name type="scientific">marine metagenome</name>
    <dbReference type="NCBI Taxonomy" id="408172"/>
    <lineage>
        <taxon>unclassified sequences</taxon>
        <taxon>metagenomes</taxon>
        <taxon>ecological metagenomes</taxon>
    </lineage>
</organism>
<reference evidence="1" key="1">
    <citation type="submission" date="2018-05" db="EMBL/GenBank/DDBJ databases">
        <authorList>
            <person name="Lanie J.A."/>
            <person name="Ng W.-L."/>
            <person name="Kazmierczak K.M."/>
            <person name="Andrzejewski T.M."/>
            <person name="Davidsen T.M."/>
            <person name="Wayne K.J."/>
            <person name="Tettelin H."/>
            <person name="Glass J.I."/>
            <person name="Rusch D."/>
            <person name="Podicherti R."/>
            <person name="Tsui H.-C.T."/>
            <person name="Winkler M.E."/>
        </authorList>
    </citation>
    <scope>NUCLEOTIDE SEQUENCE</scope>
</reference>
<dbReference type="EMBL" id="UINC01005408">
    <property type="protein sequence ID" value="SVA21140.1"/>
    <property type="molecule type" value="Genomic_DNA"/>
</dbReference>